<keyword evidence="1" id="KW-0732">Signal</keyword>
<proteinExistence type="predicted"/>
<organism evidence="2 3">
    <name type="scientific">candidate division TA06 bacterium</name>
    <dbReference type="NCBI Taxonomy" id="2250710"/>
    <lineage>
        <taxon>Bacteria</taxon>
        <taxon>Bacteria division TA06</taxon>
    </lineage>
</organism>
<dbReference type="PANTHER" id="PTHR11575:SF24">
    <property type="entry name" value="5'-NUCLEOTIDASE"/>
    <property type="match status" value="1"/>
</dbReference>
<evidence type="ECO:0000313" key="2">
    <source>
        <dbReference type="EMBL" id="RKX68107.1"/>
    </source>
</evidence>
<dbReference type="AlphaFoldDB" id="A0A660SBP3"/>
<sequence>MKRILVLFLFLPLFVFADSISDISIVFTGDIQGHLKPEYATYMNPSFPPTIGNAASFIPFVNEEREKDSSLILISNGNIFTDNPFYPVEKTEKIRKFLKDVNYDFINFGVYDISMGTDLKSIVGEFPYVSSNAIFADFPIKQYEIIERKGIKIGIFGLVSQYLKLFNQSKYWDKIDIENELESARRMVSILKAHNVDIIIAVTDIGDQRDKYIAENVNGIDFILGGFNGRGINKPIEDKNTHTVIFRTYGKMGSIALFHIYYDKEKKSIVGYSGEAKTLFDYEFPISDSMLNAYRFRKINGKWISE</sequence>
<gene>
    <name evidence="2" type="ORF">DRP44_00530</name>
</gene>
<dbReference type="GO" id="GO:0016787">
    <property type="term" value="F:hydrolase activity"/>
    <property type="evidence" value="ECO:0007669"/>
    <property type="project" value="InterPro"/>
</dbReference>
<dbReference type="InterPro" id="IPR006179">
    <property type="entry name" value="5_nucleotidase/apyrase"/>
</dbReference>
<evidence type="ECO:0000313" key="3">
    <source>
        <dbReference type="Proteomes" id="UP000282321"/>
    </source>
</evidence>
<reference evidence="2 3" key="1">
    <citation type="submission" date="2018-06" db="EMBL/GenBank/DDBJ databases">
        <title>Extensive metabolic versatility and redundancy in microbially diverse, dynamic hydrothermal sediments.</title>
        <authorList>
            <person name="Dombrowski N."/>
            <person name="Teske A."/>
            <person name="Baker B.J."/>
        </authorList>
    </citation>
    <scope>NUCLEOTIDE SEQUENCE [LARGE SCALE GENOMIC DNA]</scope>
    <source>
        <strain evidence="2">B35_G9</strain>
    </source>
</reference>
<dbReference type="Gene3D" id="3.60.21.10">
    <property type="match status" value="1"/>
</dbReference>
<dbReference type="GO" id="GO:0030288">
    <property type="term" value="C:outer membrane-bounded periplasmic space"/>
    <property type="evidence" value="ECO:0007669"/>
    <property type="project" value="TreeGrafter"/>
</dbReference>
<dbReference type="PANTHER" id="PTHR11575">
    <property type="entry name" value="5'-NUCLEOTIDASE-RELATED"/>
    <property type="match status" value="1"/>
</dbReference>
<accession>A0A660SBP3</accession>
<feature type="signal peptide" evidence="1">
    <location>
        <begin position="1"/>
        <end position="17"/>
    </location>
</feature>
<name>A0A660SBP3_UNCT6</name>
<dbReference type="Proteomes" id="UP000282321">
    <property type="component" value="Unassembled WGS sequence"/>
</dbReference>
<dbReference type="EMBL" id="QNBC01000003">
    <property type="protein sequence ID" value="RKX68107.1"/>
    <property type="molecule type" value="Genomic_DNA"/>
</dbReference>
<feature type="chain" id="PRO_5024804777" description="Bifunctional metallophosphatase/5'-nucleotidase" evidence="1">
    <location>
        <begin position="18"/>
        <end position="306"/>
    </location>
</feature>
<dbReference type="GO" id="GO:0009166">
    <property type="term" value="P:nucleotide catabolic process"/>
    <property type="evidence" value="ECO:0007669"/>
    <property type="project" value="InterPro"/>
</dbReference>
<comment type="caution">
    <text evidence="2">The sequence shown here is derived from an EMBL/GenBank/DDBJ whole genome shotgun (WGS) entry which is preliminary data.</text>
</comment>
<evidence type="ECO:0000256" key="1">
    <source>
        <dbReference type="SAM" id="SignalP"/>
    </source>
</evidence>
<protein>
    <recommendedName>
        <fullName evidence="4">Bifunctional metallophosphatase/5'-nucleotidase</fullName>
    </recommendedName>
</protein>
<dbReference type="InterPro" id="IPR029052">
    <property type="entry name" value="Metallo-depent_PP-like"/>
</dbReference>
<dbReference type="SUPFAM" id="SSF56300">
    <property type="entry name" value="Metallo-dependent phosphatases"/>
    <property type="match status" value="1"/>
</dbReference>
<evidence type="ECO:0008006" key="4">
    <source>
        <dbReference type="Google" id="ProtNLM"/>
    </source>
</evidence>